<organism evidence="2 3">
    <name type="scientific">Bathymodiolus azoricus thioautotrophic gill symbiont</name>
    <dbReference type="NCBI Taxonomy" id="235205"/>
    <lineage>
        <taxon>Bacteria</taxon>
        <taxon>Pseudomonadati</taxon>
        <taxon>Pseudomonadota</taxon>
        <taxon>Gammaproteobacteria</taxon>
        <taxon>sulfur-oxidizing symbionts</taxon>
    </lineage>
</organism>
<evidence type="ECO:0000256" key="1">
    <source>
        <dbReference type="SAM" id="Phobius"/>
    </source>
</evidence>
<dbReference type="STRING" id="235205.BAZSYMB_GCONTIG00584_0"/>
<accession>A0A1H6L8J3</accession>
<dbReference type="EMBL" id="CVUD02000157">
    <property type="protein sequence ID" value="SEH80786.1"/>
    <property type="molecule type" value="Genomic_DNA"/>
</dbReference>
<keyword evidence="1" id="KW-0812">Transmembrane</keyword>
<evidence type="ECO:0000313" key="2">
    <source>
        <dbReference type="EMBL" id="SEH80786.1"/>
    </source>
</evidence>
<sequence>MSLRFGFRVVISAYKRWLVRSLPPVVCKRAHVLLTLFVFACGEWFPTHIVFVFCLFCLVFILCLL</sequence>
<dbReference type="Proteomes" id="UP000198559">
    <property type="component" value="Unassembled WGS sequence"/>
</dbReference>
<protein>
    <submittedName>
        <fullName evidence="2">Uncharacterized protein</fullName>
    </submittedName>
</protein>
<feature type="transmembrane region" description="Helical" evidence="1">
    <location>
        <begin position="45"/>
        <end position="64"/>
    </location>
</feature>
<keyword evidence="1" id="KW-1133">Transmembrane helix</keyword>
<dbReference type="AlphaFoldDB" id="A0A1H6L8J3"/>
<gene>
    <name evidence="2" type="ORF">BAZSYMB_GCONTIG00584_0</name>
</gene>
<evidence type="ECO:0000313" key="3">
    <source>
        <dbReference type="Proteomes" id="UP000198559"/>
    </source>
</evidence>
<name>A0A1H6L8J3_9GAMM</name>
<proteinExistence type="predicted"/>
<keyword evidence="1" id="KW-0472">Membrane</keyword>
<reference evidence="3" key="1">
    <citation type="submission" date="2016-06" db="EMBL/GenBank/DDBJ databases">
        <authorList>
            <person name="Petersen J."/>
            <person name="Sayavedra L."/>
        </authorList>
    </citation>
    <scope>NUCLEOTIDE SEQUENCE [LARGE SCALE GENOMIC DNA]</scope>
    <source>
        <strain evidence="3">BazSymB</strain>
    </source>
</reference>